<feature type="transmembrane region" description="Helical" evidence="6">
    <location>
        <begin position="39"/>
        <end position="64"/>
    </location>
</feature>
<feature type="transmembrane region" description="Helical" evidence="6">
    <location>
        <begin position="244"/>
        <end position="265"/>
    </location>
</feature>
<feature type="transmembrane region" description="Helical" evidence="6">
    <location>
        <begin position="183"/>
        <end position="202"/>
    </location>
</feature>
<accession>A0AAU7KLX3</accession>
<feature type="transmembrane region" description="Helical" evidence="6">
    <location>
        <begin position="150"/>
        <end position="171"/>
    </location>
</feature>
<dbReference type="AlphaFoldDB" id="A0AAU7KLX3"/>
<reference evidence="7" key="1">
    <citation type="submission" date="2022-06" db="EMBL/GenBank/DDBJ databases">
        <title>A novel DMS-producing enzyme.</title>
        <authorList>
            <person name="Zhang Y."/>
        </authorList>
    </citation>
    <scope>NUCLEOTIDE SEQUENCE</scope>
    <source>
        <strain evidence="7">RT37</strain>
    </source>
</reference>
<proteinExistence type="inferred from homology"/>
<comment type="subcellular location">
    <subcellularLocation>
        <location evidence="1">Membrane</location>
        <topology evidence="1">Multi-pass membrane protein</topology>
    </subcellularLocation>
</comment>
<dbReference type="GO" id="GO:0033573">
    <property type="term" value="C:high-affinity iron permease complex"/>
    <property type="evidence" value="ECO:0007669"/>
    <property type="project" value="InterPro"/>
</dbReference>
<dbReference type="EMBL" id="CP098827">
    <property type="protein sequence ID" value="XBO72522.1"/>
    <property type="molecule type" value="Genomic_DNA"/>
</dbReference>
<evidence type="ECO:0000256" key="2">
    <source>
        <dbReference type="ARBA" id="ARBA00008333"/>
    </source>
</evidence>
<evidence type="ECO:0000256" key="5">
    <source>
        <dbReference type="ARBA" id="ARBA00023136"/>
    </source>
</evidence>
<evidence type="ECO:0000256" key="4">
    <source>
        <dbReference type="ARBA" id="ARBA00022989"/>
    </source>
</evidence>
<evidence type="ECO:0000256" key="6">
    <source>
        <dbReference type="SAM" id="Phobius"/>
    </source>
</evidence>
<dbReference type="PANTHER" id="PTHR31632">
    <property type="entry name" value="IRON TRANSPORTER FTH1"/>
    <property type="match status" value="1"/>
</dbReference>
<feature type="transmembrane region" description="Helical" evidence="6">
    <location>
        <begin position="115"/>
        <end position="138"/>
    </location>
</feature>
<gene>
    <name evidence="7" type="ORF">NFG58_07420</name>
</gene>
<keyword evidence="5 6" id="KW-0472">Membrane</keyword>
<keyword evidence="4 6" id="KW-1133">Transmembrane helix</keyword>
<dbReference type="GO" id="GO:0015093">
    <property type="term" value="F:ferrous iron transmembrane transporter activity"/>
    <property type="evidence" value="ECO:0007669"/>
    <property type="project" value="TreeGrafter"/>
</dbReference>
<name>A0AAU7KLX3_9GAMM</name>
<evidence type="ECO:0000313" key="7">
    <source>
        <dbReference type="EMBL" id="XBO72522.1"/>
    </source>
</evidence>
<dbReference type="InterPro" id="IPR004923">
    <property type="entry name" value="FTR1/Fip1/EfeU"/>
</dbReference>
<evidence type="ECO:0000256" key="1">
    <source>
        <dbReference type="ARBA" id="ARBA00004141"/>
    </source>
</evidence>
<dbReference type="PANTHER" id="PTHR31632:SF2">
    <property type="entry name" value="PLASMA MEMBRANE IRON PERMEASE"/>
    <property type="match status" value="1"/>
</dbReference>
<organism evidence="7">
    <name type="scientific">Halomonas sp. RT37</name>
    <dbReference type="NCBI Taxonomy" id="2950872"/>
    <lineage>
        <taxon>Bacteria</taxon>
        <taxon>Pseudomonadati</taxon>
        <taxon>Pseudomonadota</taxon>
        <taxon>Gammaproteobacteria</taxon>
        <taxon>Oceanospirillales</taxon>
        <taxon>Halomonadaceae</taxon>
        <taxon>Halomonas</taxon>
    </lineage>
</organism>
<evidence type="ECO:0000256" key="3">
    <source>
        <dbReference type="ARBA" id="ARBA00022692"/>
    </source>
</evidence>
<protein>
    <submittedName>
        <fullName evidence="7">FTR1 family protein</fullName>
    </submittedName>
</protein>
<dbReference type="RefSeq" id="WP_348827884.1">
    <property type="nucleotide sequence ID" value="NZ_CP098827.1"/>
</dbReference>
<feature type="transmembrane region" description="Helical" evidence="6">
    <location>
        <begin position="6"/>
        <end position="27"/>
    </location>
</feature>
<keyword evidence="3 6" id="KW-0812">Transmembrane</keyword>
<dbReference type="Pfam" id="PF03239">
    <property type="entry name" value="FTR1"/>
    <property type="match status" value="1"/>
</dbReference>
<comment type="similarity">
    <text evidence="2">Belongs to the oxidase-dependent Fe transporter (OFeT) (TC 9.A.10.1) family.</text>
</comment>
<feature type="transmembrane region" description="Helical" evidence="6">
    <location>
        <begin position="70"/>
        <end position="91"/>
    </location>
</feature>
<sequence>MNEAAFIVVLRESLEAILVVGLVYAWLAREGRRDALNWLWGGVAAGIALAVVLGAVLMGVGRWLTGDAQTLFHTAMSALAAALIVQMVAWMRRRGASFKRSMECDAMLCLSRSRLWGIATLVALAVAREGAETLVFLYGLGLAQWRGGQLTSFALAAGLGFVTAAACFVMLQWSSRRLAWRGFFRASEILLLLVAAGLWVAALERLMNLGWLPVGIDPLWDTSAWLDDGQGVGGLLASIAGYRAWPSSTLVLGYLCYWGLVYWWVGGQRPSHNVVEGAVS</sequence>